<dbReference type="InterPro" id="IPR018060">
    <property type="entry name" value="HTH_AraC"/>
</dbReference>
<organism evidence="4 5">
    <name type="scientific">Nostoc parmelioides FACHB-3921</name>
    <dbReference type="NCBI Taxonomy" id="2692909"/>
    <lineage>
        <taxon>Bacteria</taxon>
        <taxon>Bacillati</taxon>
        <taxon>Cyanobacteriota</taxon>
        <taxon>Cyanophyceae</taxon>
        <taxon>Nostocales</taxon>
        <taxon>Nostocaceae</taxon>
        <taxon>Nostoc</taxon>
    </lineage>
</organism>
<keyword evidence="2" id="KW-0804">Transcription</keyword>
<evidence type="ECO:0000256" key="2">
    <source>
        <dbReference type="ARBA" id="ARBA00023163"/>
    </source>
</evidence>
<dbReference type="SUPFAM" id="SSF46689">
    <property type="entry name" value="Homeodomain-like"/>
    <property type="match status" value="2"/>
</dbReference>
<dbReference type="PANTHER" id="PTHR47893:SF1">
    <property type="entry name" value="REGULATORY PROTEIN PCHR"/>
    <property type="match status" value="1"/>
</dbReference>
<dbReference type="InterPro" id="IPR053142">
    <property type="entry name" value="PchR_regulatory_protein"/>
</dbReference>
<dbReference type="Gene3D" id="1.10.10.60">
    <property type="entry name" value="Homeodomain-like"/>
    <property type="match status" value="1"/>
</dbReference>
<dbReference type="RefSeq" id="WP_190569489.1">
    <property type="nucleotide sequence ID" value="NZ_JACJQL010000038.1"/>
</dbReference>
<evidence type="ECO:0000259" key="3">
    <source>
        <dbReference type="PROSITE" id="PS01124"/>
    </source>
</evidence>
<reference evidence="4 5" key="1">
    <citation type="journal article" date="2020" name="ISME J.">
        <title>Comparative genomics reveals insights into cyanobacterial evolution and habitat adaptation.</title>
        <authorList>
            <person name="Chen M.Y."/>
            <person name="Teng W.K."/>
            <person name="Zhao L."/>
            <person name="Hu C.X."/>
            <person name="Zhou Y.K."/>
            <person name="Han B.P."/>
            <person name="Song L.R."/>
            <person name="Shu W.S."/>
        </authorList>
    </citation>
    <scope>NUCLEOTIDE SEQUENCE [LARGE SCALE GENOMIC DNA]</scope>
    <source>
        <strain evidence="4 5">FACHB-3921</strain>
    </source>
</reference>
<evidence type="ECO:0000313" key="5">
    <source>
        <dbReference type="Proteomes" id="UP000621307"/>
    </source>
</evidence>
<gene>
    <name evidence="4" type="ORF">H6G14_21490</name>
</gene>
<dbReference type="PANTHER" id="PTHR47893">
    <property type="entry name" value="REGULATORY PROTEIN PCHR"/>
    <property type="match status" value="1"/>
</dbReference>
<dbReference type="InterPro" id="IPR009057">
    <property type="entry name" value="Homeodomain-like_sf"/>
</dbReference>
<keyword evidence="5" id="KW-1185">Reference proteome</keyword>
<keyword evidence="1" id="KW-0805">Transcription regulation</keyword>
<dbReference type="PROSITE" id="PS01124">
    <property type="entry name" value="HTH_ARAC_FAMILY_2"/>
    <property type="match status" value="1"/>
</dbReference>
<feature type="domain" description="HTH araC/xylS-type" evidence="3">
    <location>
        <begin position="231"/>
        <end position="329"/>
    </location>
</feature>
<proteinExistence type="predicted"/>
<dbReference type="EMBL" id="JACJQL010000038">
    <property type="protein sequence ID" value="MBD2253851.1"/>
    <property type="molecule type" value="Genomic_DNA"/>
</dbReference>
<dbReference type="SMART" id="SM00342">
    <property type="entry name" value="HTH_ARAC"/>
    <property type="match status" value="1"/>
</dbReference>
<accession>A0ABR8BIW7</accession>
<evidence type="ECO:0000313" key="4">
    <source>
        <dbReference type="EMBL" id="MBD2253851.1"/>
    </source>
</evidence>
<dbReference type="Proteomes" id="UP000621307">
    <property type="component" value="Unassembled WGS sequence"/>
</dbReference>
<dbReference type="Pfam" id="PF12833">
    <property type="entry name" value="HTH_18"/>
    <property type="match status" value="1"/>
</dbReference>
<sequence>MTITISQQAFDELWHQTRINGTSRYPDPKDKFDVIYKYPQPLGQGYWREIQLREGFNLTVAEYTVRDRLMIEFSDLDTSGIEYHFHLSGQTQCRQTYLEAGRYGVYGQGIETKSRGDISTRQPFLEVIIEMLPETLYSLAGHPEGEIPRELQHLVRTSAQPCYCRDGIATPAMQTVARQIIQCPYRGIAKRVYLEGKALELMGMLLAVETEIQDSNRNPHPLTGDLVDRIYYAREILQQRLDNPPTLGELARLVGLNECTLKQGFRQVFGTTVFGYLHGYCMEQAWQMLQTGTWKVGEVANMVGYNDLTAFGRAFRKKFGIRPRDCLKKFSV</sequence>
<name>A0ABR8BIW7_9NOSO</name>
<evidence type="ECO:0000256" key="1">
    <source>
        <dbReference type="ARBA" id="ARBA00023015"/>
    </source>
</evidence>
<protein>
    <submittedName>
        <fullName evidence="4">Helix-turn-helix transcriptional regulator</fullName>
    </submittedName>
</protein>
<comment type="caution">
    <text evidence="4">The sequence shown here is derived from an EMBL/GenBank/DDBJ whole genome shotgun (WGS) entry which is preliminary data.</text>
</comment>